<keyword evidence="1" id="KW-0732">Signal</keyword>
<dbReference type="EMBL" id="CP084204">
    <property type="protein sequence ID" value="UZX20469.1"/>
    <property type="molecule type" value="Genomic_DNA"/>
</dbReference>
<feature type="chain" id="PRO_5046368874" evidence="1">
    <location>
        <begin position="31"/>
        <end position="410"/>
    </location>
</feature>
<name>A0ABY6QUQ8_9ACTN</name>
<protein>
    <submittedName>
        <fullName evidence="3">Beta-lactamase family protein</fullName>
    </submittedName>
</protein>
<reference evidence="3" key="1">
    <citation type="submission" date="2021-09" db="EMBL/GenBank/DDBJ databases">
        <title>Complete genome sequence and metabolic characterization of Streptomyces tanashiensis DSM 731 the producer of antibacterial Kalafungin and diverse secondary metabolites.</title>
        <authorList>
            <person name="Abbasi M.N."/>
            <person name="Anwar M.N."/>
            <person name="Alam K."/>
            <person name="Shoaib M."/>
            <person name="Lin Z."/>
            <person name="Hayat M."/>
            <person name="Ali M.I."/>
            <person name="Malik H.M.T."/>
            <person name="Ahmed I."/>
            <person name="Li A."/>
            <person name="Hailong Wang H."/>
            <person name="Zhang Y."/>
        </authorList>
    </citation>
    <scope>NUCLEOTIDE SEQUENCE</scope>
    <source>
        <strain evidence="3">Kala</strain>
    </source>
</reference>
<dbReference type="GeneID" id="95599169"/>
<dbReference type="Proteomes" id="UP001164506">
    <property type="component" value="Chromosome"/>
</dbReference>
<evidence type="ECO:0000259" key="2">
    <source>
        <dbReference type="Pfam" id="PF00144"/>
    </source>
</evidence>
<dbReference type="Pfam" id="PF00144">
    <property type="entry name" value="Beta-lactamase"/>
    <property type="match status" value="1"/>
</dbReference>
<evidence type="ECO:0000256" key="1">
    <source>
        <dbReference type="SAM" id="SignalP"/>
    </source>
</evidence>
<proteinExistence type="predicted"/>
<feature type="signal peptide" evidence="1">
    <location>
        <begin position="1"/>
        <end position="30"/>
    </location>
</feature>
<dbReference type="RefSeq" id="WP_267258334.1">
    <property type="nucleotide sequence ID" value="NZ_CP084204.1"/>
</dbReference>
<dbReference type="SUPFAM" id="SSF56601">
    <property type="entry name" value="beta-lactamase/transpeptidase-like"/>
    <property type="match status" value="1"/>
</dbReference>
<dbReference type="InterPro" id="IPR012338">
    <property type="entry name" value="Beta-lactam/transpept-like"/>
</dbReference>
<dbReference type="InterPro" id="IPR050491">
    <property type="entry name" value="AmpC-like"/>
</dbReference>
<feature type="domain" description="Beta-lactamase-related" evidence="2">
    <location>
        <begin position="62"/>
        <end position="385"/>
    </location>
</feature>
<dbReference type="Gene3D" id="3.40.710.10">
    <property type="entry name" value="DD-peptidase/beta-lactamase superfamily"/>
    <property type="match status" value="1"/>
</dbReference>
<sequence>MRPPRSTPRARRAAAAALVALVTLSVPATAAGTPVADPGHRRPCVASRLPDGGPARDILRIARQAKADMGLESVILRVTADGREIVTTALGESMTGVPATPAMHFRNGNIAISYMGTALLRLVDQGRVGLDDPVARWLPGLQDGDRITLRMLAASTTGLVDYVRLPEFQQAVSADPFRQWTAEELVRLSTSKERWYEPGTNWSYSHANFVLLGAALEKITGTRLDVLLQREVLGPLRLRETRNGFTPDIPEPVLHAFTSDRGTYEESSFWNPSWTTAPGAVETTDICDLASSAAGIGSGRLLSPAAYRELLNPGTVGLGHATAKCPATVCIAQTEATHYGMGLLVLGDWVSQHPLFFGYSASQAYLPSERLSIAVSTTNGPDAADGHTAHVITQRIAAALAPGHPIPDFG</sequence>
<organism evidence="3 4">
    <name type="scientific">Streptomyces tanashiensis</name>
    <dbReference type="NCBI Taxonomy" id="67367"/>
    <lineage>
        <taxon>Bacteria</taxon>
        <taxon>Bacillati</taxon>
        <taxon>Actinomycetota</taxon>
        <taxon>Actinomycetes</taxon>
        <taxon>Kitasatosporales</taxon>
        <taxon>Streptomycetaceae</taxon>
        <taxon>Streptomyces</taxon>
    </lineage>
</organism>
<evidence type="ECO:0000313" key="3">
    <source>
        <dbReference type="EMBL" id="UZX20469.1"/>
    </source>
</evidence>
<keyword evidence="4" id="KW-1185">Reference proteome</keyword>
<gene>
    <name evidence="3" type="ORF">LDH80_06960</name>
</gene>
<accession>A0ABY6QUQ8</accession>
<dbReference type="PANTHER" id="PTHR46825">
    <property type="entry name" value="D-ALANYL-D-ALANINE-CARBOXYPEPTIDASE/ENDOPEPTIDASE AMPH"/>
    <property type="match status" value="1"/>
</dbReference>
<dbReference type="InterPro" id="IPR001466">
    <property type="entry name" value="Beta-lactam-related"/>
</dbReference>
<dbReference type="PANTHER" id="PTHR46825:SF7">
    <property type="entry name" value="D-ALANYL-D-ALANINE CARBOXYPEPTIDASE"/>
    <property type="match status" value="1"/>
</dbReference>
<evidence type="ECO:0000313" key="4">
    <source>
        <dbReference type="Proteomes" id="UP001164506"/>
    </source>
</evidence>